<evidence type="ECO:0000256" key="3">
    <source>
        <dbReference type="ARBA" id="ARBA00023163"/>
    </source>
</evidence>
<organism evidence="6 7">
    <name type="scientific">Metabacillus malikii</name>
    <dbReference type="NCBI Taxonomy" id="1504265"/>
    <lineage>
        <taxon>Bacteria</taxon>
        <taxon>Bacillati</taxon>
        <taxon>Bacillota</taxon>
        <taxon>Bacilli</taxon>
        <taxon>Bacillales</taxon>
        <taxon>Bacillaceae</taxon>
        <taxon>Metabacillus</taxon>
    </lineage>
</organism>
<evidence type="ECO:0000259" key="5">
    <source>
        <dbReference type="PROSITE" id="PS01124"/>
    </source>
</evidence>
<protein>
    <submittedName>
        <fullName evidence="6">YesN/AraC family two-component response regulator</fullName>
    </submittedName>
</protein>
<keyword evidence="2" id="KW-0238">DNA-binding</keyword>
<dbReference type="InterPro" id="IPR037923">
    <property type="entry name" value="HTH-like"/>
</dbReference>
<dbReference type="Pfam" id="PF07883">
    <property type="entry name" value="Cupin_2"/>
    <property type="match status" value="1"/>
</dbReference>
<comment type="caution">
    <text evidence="6">The sequence shown here is derived from an EMBL/GenBank/DDBJ whole genome shotgun (WGS) entry which is preliminary data.</text>
</comment>
<dbReference type="EMBL" id="JAUSUD010000003">
    <property type="protein sequence ID" value="MDQ0229585.1"/>
    <property type="molecule type" value="Genomic_DNA"/>
</dbReference>
<dbReference type="Gene3D" id="1.10.10.60">
    <property type="entry name" value="Homeodomain-like"/>
    <property type="match status" value="2"/>
</dbReference>
<evidence type="ECO:0000256" key="2">
    <source>
        <dbReference type="ARBA" id="ARBA00023125"/>
    </source>
</evidence>
<dbReference type="PROSITE" id="PS01124">
    <property type="entry name" value="HTH_ARAC_FAMILY_2"/>
    <property type="match status" value="1"/>
</dbReference>
<dbReference type="PANTHER" id="PTHR43280">
    <property type="entry name" value="ARAC-FAMILY TRANSCRIPTIONAL REGULATOR"/>
    <property type="match status" value="1"/>
</dbReference>
<evidence type="ECO:0000313" key="7">
    <source>
        <dbReference type="Proteomes" id="UP001234495"/>
    </source>
</evidence>
<gene>
    <name evidence="6" type="ORF">J2S19_000837</name>
</gene>
<dbReference type="InterPro" id="IPR013096">
    <property type="entry name" value="Cupin_2"/>
</dbReference>
<evidence type="ECO:0000256" key="1">
    <source>
        <dbReference type="ARBA" id="ARBA00023015"/>
    </source>
</evidence>
<dbReference type="SUPFAM" id="SSF51215">
    <property type="entry name" value="Regulatory protein AraC"/>
    <property type="match status" value="1"/>
</dbReference>
<evidence type="ECO:0000256" key="4">
    <source>
        <dbReference type="SAM" id="MobiDB-lite"/>
    </source>
</evidence>
<proteinExistence type="predicted"/>
<evidence type="ECO:0000313" key="6">
    <source>
        <dbReference type="EMBL" id="MDQ0229585.1"/>
    </source>
</evidence>
<dbReference type="Gene3D" id="2.60.120.10">
    <property type="entry name" value="Jelly Rolls"/>
    <property type="match status" value="1"/>
</dbReference>
<keyword evidence="1" id="KW-0805">Transcription regulation</keyword>
<accession>A0ABT9ZBE2</accession>
<dbReference type="SUPFAM" id="SSF46689">
    <property type="entry name" value="Homeodomain-like"/>
    <property type="match status" value="2"/>
</dbReference>
<dbReference type="Pfam" id="PF12833">
    <property type="entry name" value="HTH_18"/>
    <property type="match status" value="1"/>
</dbReference>
<sequence length="269" mass="31712">MVFFEHHGVEKRESFHTSRLSNFTFPLHFHHAYELIIVNEGELYVTIDQKEYVLHKQDAAIVFNNQMHEFQTMTNSDISIAIFSPEIIGHFFLNYKGYIPENNVIHLDELPNLTKLDSIYRQKGFLYNLCGTLVENTTFIPVEHSTKTKVLHKILLYVDKHYHEECTLKVIAKQLQYDYAYLSKLFVQMTKMTFTEYLNHYRTSQACYLLKNSEHSISEIASLCGYTNLRSFNRNFRMITNDSPRSYREFHRDEGDVGIGDGHRFDSKP</sequence>
<dbReference type="PANTHER" id="PTHR43280:SF2">
    <property type="entry name" value="HTH-TYPE TRANSCRIPTIONAL REGULATOR EXSA"/>
    <property type="match status" value="1"/>
</dbReference>
<dbReference type="SMART" id="SM00342">
    <property type="entry name" value="HTH_ARAC"/>
    <property type="match status" value="1"/>
</dbReference>
<dbReference type="InterPro" id="IPR009057">
    <property type="entry name" value="Homeodomain-like_sf"/>
</dbReference>
<feature type="domain" description="HTH araC/xylS-type" evidence="5">
    <location>
        <begin position="152"/>
        <end position="250"/>
    </location>
</feature>
<dbReference type="Proteomes" id="UP001234495">
    <property type="component" value="Unassembled WGS sequence"/>
</dbReference>
<keyword evidence="7" id="KW-1185">Reference proteome</keyword>
<reference evidence="6 7" key="1">
    <citation type="submission" date="2023-07" db="EMBL/GenBank/DDBJ databases">
        <title>Genomic Encyclopedia of Type Strains, Phase IV (KMG-IV): sequencing the most valuable type-strain genomes for metagenomic binning, comparative biology and taxonomic classification.</title>
        <authorList>
            <person name="Goeker M."/>
        </authorList>
    </citation>
    <scope>NUCLEOTIDE SEQUENCE [LARGE SCALE GENOMIC DNA]</scope>
    <source>
        <strain evidence="6 7">DSM 29005</strain>
    </source>
</reference>
<feature type="region of interest" description="Disordered" evidence="4">
    <location>
        <begin position="250"/>
        <end position="269"/>
    </location>
</feature>
<dbReference type="RefSeq" id="WP_307337583.1">
    <property type="nucleotide sequence ID" value="NZ_JAUSUD010000003.1"/>
</dbReference>
<dbReference type="InterPro" id="IPR018060">
    <property type="entry name" value="HTH_AraC"/>
</dbReference>
<keyword evidence="3" id="KW-0804">Transcription</keyword>
<dbReference type="InterPro" id="IPR014710">
    <property type="entry name" value="RmlC-like_jellyroll"/>
</dbReference>
<name>A0ABT9ZBE2_9BACI</name>